<feature type="compositionally biased region" description="Basic and acidic residues" evidence="2">
    <location>
        <begin position="75"/>
        <end position="87"/>
    </location>
</feature>
<organism evidence="4 5">
    <name type="scientific">Ructibacterium gallinarum</name>
    <dbReference type="NCBI Taxonomy" id="2779355"/>
    <lineage>
        <taxon>Bacteria</taxon>
        <taxon>Bacillati</taxon>
        <taxon>Bacillota</taxon>
        <taxon>Clostridia</taxon>
        <taxon>Eubacteriales</taxon>
        <taxon>Oscillospiraceae</taxon>
        <taxon>Ructibacterium</taxon>
    </lineage>
</organism>
<comment type="caution">
    <text evidence="4">The sequence shown here is derived from an EMBL/GenBank/DDBJ whole genome shotgun (WGS) entry which is preliminary data.</text>
</comment>
<dbReference type="PROSITE" id="PS50126">
    <property type="entry name" value="S1"/>
    <property type="match status" value="1"/>
</dbReference>
<feature type="region of interest" description="Disordered" evidence="2">
    <location>
        <begin position="69"/>
        <end position="117"/>
    </location>
</feature>
<dbReference type="GO" id="GO:0006412">
    <property type="term" value="P:translation"/>
    <property type="evidence" value="ECO:0007669"/>
    <property type="project" value="TreeGrafter"/>
</dbReference>
<evidence type="ECO:0000313" key="4">
    <source>
        <dbReference type="EMBL" id="MBE5040255.1"/>
    </source>
</evidence>
<dbReference type="EMBL" id="JADCKB010000013">
    <property type="protein sequence ID" value="MBE5040255.1"/>
    <property type="molecule type" value="Genomic_DNA"/>
</dbReference>
<comment type="function">
    <text evidence="1">Binds mRNA; thus facilitating recognition of the initiation point. It is needed to translate mRNA with a short Shine-Dalgarno (SD) purine-rich sequence.</text>
</comment>
<dbReference type="InterPro" id="IPR050437">
    <property type="entry name" value="Ribos_protein_bS1-like"/>
</dbReference>
<feature type="compositionally biased region" description="Basic and acidic residues" evidence="2">
    <location>
        <begin position="131"/>
        <end position="148"/>
    </location>
</feature>
<evidence type="ECO:0000259" key="3">
    <source>
        <dbReference type="PROSITE" id="PS50126"/>
    </source>
</evidence>
<dbReference type="Pfam" id="PF00575">
    <property type="entry name" value="S1"/>
    <property type="match status" value="1"/>
</dbReference>
<feature type="region of interest" description="Disordered" evidence="2">
    <location>
        <begin position="131"/>
        <end position="156"/>
    </location>
</feature>
<gene>
    <name evidence="4" type="ORF">INF28_07245</name>
</gene>
<evidence type="ECO:0000256" key="2">
    <source>
        <dbReference type="SAM" id="MobiDB-lite"/>
    </source>
</evidence>
<dbReference type="SMART" id="SM00316">
    <property type="entry name" value="S1"/>
    <property type="match status" value="1"/>
</dbReference>
<dbReference type="FunFam" id="2.40.50.140:FF:000103">
    <property type="entry name" value="protein RRP5 homolog"/>
    <property type="match status" value="1"/>
</dbReference>
<accession>A0A9D5R8R0</accession>
<feature type="domain" description="S1 motif" evidence="3">
    <location>
        <begin position="6"/>
        <end position="73"/>
    </location>
</feature>
<protein>
    <submittedName>
        <fullName evidence="4">S1 RNA-binding domain-containing protein</fullName>
    </submittedName>
</protein>
<dbReference type="GO" id="GO:0003735">
    <property type="term" value="F:structural constituent of ribosome"/>
    <property type="evidence" value="ECO:0007669"/>
    <property type="project" value="TreeGrafter"/>
</dbReference>
<dbReference type="Gene3D" id="2.40.50.140">
    <property type="entry name" value="Nucleic acid-binding proteins"/>
    <property type="match status" value="1"/>
</dbReference>
<keyword evidence="5" id="KW-1185">Reference proteome</keyword>
<reference evidence="4" key="1">
    <citation type="submission" date="2020-10" db="EMBL/GenBank/DDBJ databases">
        <title>ChiBAC.</title>
        <authorList>
            <person name="Zenner C."/>
            <person name="Hitch T.C.A."/>
            <person name="Clavel T."/>
        </authorList>
    </citation>
    <scope>NUCLEOTIDE SEQUENCE</scope>
    <source>
        <strain evidence="4">DSM 107454</strain>
    </source>
</reference>
<sequence length="156" mass="17585">MQIEVGSIVEGKVTGIAAFGAFVELENGKTGLVHISEIASEYVSDIKQHLKEGQKVKVKVIGMDKGKISLSIKQTETESGKREERRGAQKKRSERRAAQNSGPKQPPEEFEFVRKRTGDMSFDDMLQKFKQDSDEKFQDLKRSNEGKRSGGYKRAY</sequence>
<dbReference type="CDD" id="cd05692">
    <property type="entry name" value="S1_RPS1_repeat_hs4"/>
    <property type="match status" value="1"/>
</dbReference>
<dbReference type="InterPro" id="IPR012340">
    <property type="entry name" value="NA-bd_OB-fold"/>
</dbReference>
<dbReference type="GO" id="GO:0003729">
    <property type="term" value="F:mRNA binding"/>
    <property type="evidence" value="ECO:0007669"/>
    <property type="project" value="TreeGrafter"/>
</dbReference>
<proteinExistence type="predicted"/>
<dbReference type="PANTHER" id="PTHR10724">
    <property type="entry name" value="30S RIBOSOMAL PROTEIN S1"/>
    <property type="match status" value="1"/>
</dbReference>
<evidence type="ECO:0000256" key="1">
    <source>
        <dbReference type="ARBA" id="ARBA00025604"/>
    </source>
</evidence>
<name>A0A9D5R8R0_9FIRM</name>
<dbReference type="Proteomes" id="UP000806542">
    <property type="component" value="Unassembled WGS sequence"/>
</dbReference>
<dbReference type="RefSeq" id="WP_226392807.1">
    <property type="nucleotide sequence ID" value="NZ_JADCKB010000013.1"/>
</dbReference>
<dbReference type="SUPFAM" id="SSF50249">
    <property type="entry name" value="Nucleic acid-binding proteins"/>
    <property type="match status" value="1"/>
</dbReference>
<evidence type="ECO:0000313" key="5">
    <source>
        <dbReference type="Proteomes" id="UP000806542"/>
    </source>
</evidence>
<dbReference type="InterPro" id="IPR003029">
    <property type="entry name" value="S1_domain"/>
</dbReference>
<dbReference type="AlphaFoldDB" id="A0A9D5R8R0"/>